<reference evidence="2" key="1">
    <citation type="journal article" date="2020" name="Nature">
        <title>Giant virus diversity and host interactions through global metagenomics.</title>
        <authorList>
            <person name="Schulz F."/>
            <person name="Roux S."/>
            <person name="Paez-Espino D."/>
            <person name="Jungbluth S."/>
            <person name="Walsh D.A."/>
            <person name="Denef V.J."/>
            <person name="McMahon K.D."/>
            <person name="Konstantinidis K.T."/>
            <person name="Eloe-Fadrosh E.A."/>
            <person name="Kyrpides N.C."/>
            <person name="Woyke T."/>
        </authorList>
    </citation>
    <scope>NUCLEOTIDE SEQUENCE</scope>
    <source>
        <strain evidence="2">GVMAG-S-3300013014-104</strain>
    </source>
</reference>
<dbReference type="AlphaFoldDB" id="A0A6C0KLW2"/>
<evidence type="ECO:0000313" key="2">
    <source>
        <dbReference type="EMBL" id="QHU18985.1"/>
    </source>
</evidence>
<sequence length="201" mass="22974">MSSILYYSNYSEPCKKLLQTVTKTQNAKDIHFICIDKRVTDPNNGKTYIILQNEQKIIMPENVTKVPALLLLNQNYKVIYGDDIYQHLRPNTENLVKQATKNNMEPVHFQDGFSPFGGFGGGIVSDNFSFLDQSDNELSVKGNGGLRQMHSYVSLNDSMNLSMHLPTDDHEYKSDKLKDGEMSVESLQRKRDQELSNINYK</sequence>
<dbReference type="EMBL" id="MN740943">
    <property type="protein sequence ID" value="QHU18985.1"/>
    <property type="molecule type" value="Genomic_DNA"/>
</dbReference>
<evidence type="ECO:0000256" key="1">
    <source>
        <dbReference type="SAM" id="MobiDB-lite"/>
    </source>
</evidence>
<feature type="region of interest" description="Disordered" evidence="1">
    <location>
        <begin position="178"/>
        <end position="201"/>
    </location>
</feature>
<organism evidence="2">
    <name type="scientific">viral metagenome</name>
    <dbReference type="NCBI Taxonomy" id="1070528"/>
    <lineage>
        <taxon>unclassified sequences</taxon>
        <taxon>metagenomes</taxon>
        <taxon>organismal metagenomes</taxon>
    </lineage>
</organism>
<name>A0A6C0KLW2_9ZZZZ</name>
<accession>A0A6C0KLW2</accession>
<feature type="compositionally biased region" description="Basic and acidic residues" evidence="1">
    <location>
        <begin position="178"/>
        <end position="194"/>
    </location>
</feature>
<proteinExistence type="predicted"/>
<protein>
    <submittedName>
        <fullName evidence="2">Uncharacterized protein</fullName>
    </submittedName>
</protein>